<dbReference type="Gene3D" id="3.40.710.10">
    <property type="entry name" value="DD-peptidase/beta-lactamase superfamily"/>
    <property type="match status" value="2"/>
</dbReference>
<dbReference type="SUPFAM" id="SSF53955">
    <property type="entry name" value="Lysozyme-like"/>
    <property type="match status" value="1"/>
</dbReference>
<dbReference type="PATRIC" id="fig|869212.3.peg.2940"/>
<comment type="similarity">
    <text evidence="3">In the C-terminal section; belongs to the transpeptidase family.</text>
</comment>
<evidence type="ECO:0000256" key="6">
    <source>
        <dbReference type="ARBA" id="ARBA00022670"/>
    </source>
</evidence>
<dbReference type="Pfam" id="PF00912">
    <property type="entry name" value="Transgly"/>
    <property type="match status" value="1"/>
</dbReference>
<proteinExistence type="inferred from homology"/>
<dbReference type="InterPro" id="IPR001460">
    <property type="entry name" value="PCN-bd_Tpept"/>
</dbReference>
<dbReference type="PANTHER" id="PTHR32282">
    <property type="entry name" value="BINDING PROTEIN TRANSPEPTIDASE, PUTATIVE-RELATED"/>
    <property type="match status" value="1"/>
</dbReference>
<dbReference type="Gene3D" id="1.10.3810.10">
    <property type="entry name" value="Biosynthetic peptidoglycan transglycosylase-like"/>
    <property type="match status" value="1"/>
</dbReference>
<feature type="domain" description="Glycosyl transferase family 51" evidence="22">
    <location>
        <begin position="74"/>
        <end position="248"/>
    </location>
</feature>
<dbReference type="STRING" id="869212.Turpa_2918"/>
<evidence type="ECO:0000259" key="22">
    <source>
        <dbReference type="Pfam" id="PF00912"/>
    </source>
</evidence>
<dbReference type="GO" id="GO:0008360">
    <property type="term" value="P:regulation of cell shape"/>
    <property type="evidence" value="ECO:0007669"/>
    <property type="project" value="UniProtKB-KW"/>
</dbReference>
<dbReference type="GO" id="GO:0016020">
    <property type="term" value="C:membrane"/>
    <property type="evidence" value="ECO:0007669"/>
    <property type="project" value="UniProtKB-SubCell"/>
</dbReference>
<dbReference type="GO" id="GO:0006508">
    <property type="term" value="P:proteolysis"/>
    <property type="evidence" value="ECO:0007669"/>
    <property type="project" value="UniProtKB-KW"/>
</dbReference>
<keyword evidence="12" id="KW-0573">Peptidoglycan synthesis</keyword>
<evidence type="ECO:0000256" key="8">
    <source>
        <dbReference type="ARBA" id="ARBA00022679"/>
    </source>
</evidence>
<dbReference type="InterPro" id="IPR050396">
    <property type="entry name" value="Glycosyltr_51/Transpeptidase"/>
</dbReference>
<dbReference type="EC" id="2.4.99.28" evidence="17"/>
<evidence type="ECO:0000256" key="19">
    <source>
        <dbReference type="ARBA" id="ARBA00060592"/>
    </source>
</evidence>
<dbReference type="InterPro" id="IPR036950">
    <property type="entry name" value="PBP_transglycosylase"/>
</dbReference>
<evidence type="ECO:0000259" key="21">
    <source>
        <dbReference type="Pfam" id="PF00905"/>
    </source>
</evidence>
<evidence type="ECO:0000256" key="9">
    <source>
        <dbReference type="ARBA" id="ARBA00022692"/>
    </source>
</evidence>
<keyword evidence="11" id="KW-0133">Cell shape</keyword>
<dbReference type="GO" id="GO:0071555">
    <property type="term" value="P:cell wall organization"/>
    <property type="evidence" value="ECO:0007669"/>
    <property type="project" value="UniProtKB-KW"/>
</dbReference>
<evidence type="ECO:0000256" key="1">
    <source>
        <dbReference type="ARBA" id="ARBA00004370"/>
    </source>
</evidence>
<evidence type="ECO:0000256" key="16">
    <source>
        <dbReference type="ARBA" id="ARBA00023316"/>
    </source>
</evidence>
<dbReference type="FunFam" id="1.10.3810.10:FF:000003">
    <property type="entry name" value="Penicillin-binding protein 1a"/>
    <property type="match status" value="1"/>
</dbReference>
<dbReference type="InterPro" id="IPR012338">
    <property type="entry name" value="Beta-lactam/transpept-like"/>
</dbReference>
<keyword evidence="9 20" id="KW-0812">Transmembrane</keyword>
<dbReference type="KEGG" id="tpx:Turpa_2918"/>
<keyword evidence="8" id="KW-0808">Transferase</keyword>
<sequence length="800" mass="88436">MRAVISAYARFACSLAGQLHAVRSVGGAIRLLPLILAVFVVTIASLSVLSQAWRAFRLEAYRPAVPSELYDRKGRLITTFFQDQRILVPEKDIPAHLRQAFIAMEDNHFYDHMGISPQGIFRAFLINLQAGQVKQGGSTITQQLAKVVLTDQKRTFTRKIKEAALALIIDAIYEKDKILHLYSNQIYFGHGNYGVEAASQFYFESPVSQISVAQAAILATLPSSPNRYSPLRNPHLSRARLQHALMKMIDLGFLKIADAVKAEAEAVQYYGALNISPTETAFGRRVDHAPYFSEYVRPLLEKEFGKQALYNEGLKIHSGLDLDHQKAAQEALWRGLRQQNAISRNYFFSKQLELSREYAPLLSLAQVALNLPELNPAKRFDQYELHMSFFEDFLDPLELVNLGFGGDEKLDAMLLALRADNPFANRYLAVQGALAEIDNATGEVTAVVGGLPFSTQNQINRALQMERQPGSAFKPLLYAAALETRKITAATQFPDSPIVSIDEQGDLWMPENYSSGFRGFITLRDALRFSVNTVSIVVAREVGLGNVIPTIARELYVTPQQIPYNLSIALGSHEVSPLGMARGFSHFARGGESIEPVLLKQVFDRNNKLVKDFTPQQKKLQVISAGAATITRSLLETAVNTGTGNSVRKVGYKGYAAGKTGTTNGYRDAWFVGFNKRYTAAVWVGYDRPSLSLGPGQAGAGVAAPIWANYQNRIAQAIADDEPYLRSTELTEVTYCASNGLPARESCSETYRELFLEGTGPETGNKIDLGESVETDISMPVTIEKKSKTKAPDFFEGDDE</sequence>
<dbReference type="SUPFAM" id="SSF56601">
    <property type="entry name" value="beta-lactamase/transpeptidase-like"/>
    <property type="match status" value="1"/>
</dbReference>
<dbReference type="InterPro" id="IPR023346">
    <property type="entry name" value="Lysozyme-like_dom_sf"/>
</dbReference>
<evidence type="ECO:0000313" key="23">
    <source>
        <dbReference type="EMBL" id="AFM13557.1"/>
    </source>
</evidence>
<dbReference type="GO" id="GO:0008955">
    <property type="term" value="F:peptidoglycan glycosyltransferase activity"/>
    <property type="evidence" value="ECO:0007669"/>
    <property type="project" value="UniProtKB-EC"/>
</dbReference>
<evidence type="ECO:0000256" key="18">
    <source>
        <dbReference type="ARBA" id="ARBA00049902"/>
    </source>
</evidence>
<keyword evidence="14 20" id="KW-0472">Membrane</keyword>
<dbReference type="Proteomes" id="UP000006048">
    <property type="component" value="Chromosome"/>
</dbReference>
<evidence type="ECO:0000256" key="11">
    <source>
        <dbReference type="ARBA" id="ARBA00022960"/>
    </source>
</evidence>
<dbReference type="GO" id="GO:0004180">
    <property type="term" value="F:carboxypeptidase activity"/>
    <property type="evidence" value="ECO:0007669"/>
    <property type="project" value="UniProtKB-KW"/>
</dbReference>
<dbReference type="PANTHER" id="PTHR32282:SF27">
    <property type="entry name" value="PENICILLIN-BINDING PROTEIN 1A"/>
    <property type="match status" value="1"/>
</dbReference>
<dbReference type="GO" id="GO:0030288">
    <property type="term" value="C:outer membrane-bounded periplasmic space"/>
    <property type="evidence" value="ECO:0007669"/>
    <property type="project" value="TreeGrafter"/>
</dbReference>
<keyword evidence="24" id="KW-1185">Reference proteome</keyword>
<keyword evidence="10" id="KW-0378">Hydrolase</keyword>
<evidence type="ECO:0000256" key="15">
    <source>
        <dbReference type="ARBA" id="ARBA00023268"/>
    </source>
</evidence>
<keyword evidence="15" id="KW-0511">Multifunctional enzyme</keyword>
<comment type="similarity">
    <text evidence="4">In the N-terminal section; belongs to the glycosyltransferase 51 family.</text>
</comment>
<evidence type="ECO:0000256" key="20">
    <source>
        <dbReference type="SAM" id="Phobius"/>
    </source>
</evidence>
<dbReference type="InterPro" id="IPR001264">
    <property type="entry name" value="Glyco_trans_51"/>
</dbReference>
<evidence type="ECO:0000256" key="13">
    <source>
        <dbReference type="ARBA" id="ARBA00022989"/>
    </source>
</evidence>
<comment type="catalytic activity">
    <reaction evidence="18">
        <text>[GlcNAc-(1-&gt;4)-Mur2Ac(oyl-L-Ala-gamma-D-Glu-L-Lys-D-Ala-D-Ala)](n)-di-trans,octa-cis-undecaprenyl diphosphate + beta-D-GlcNAc-(1-&gt;4)-Mur2Ac(oyl-L-Ala-gamma-D-Glu-L-Lys-D-Ala-D-Ala)-di-trans,octa-cis-undecaprenyl diphosphate = [GlcNAc-(1-&gt;4)-Mur2Ac(oyl-L-Ala-gamma-D-Glu-L-Lys-D-Ala-D-Ala)](n+1)-di-trans,octa-cis-undecaprenyl diphosphate + di-trans,octa-cis-undecaprenyl diphosphate + H(+)</text>
        <dbReference type="Rhea" id="RHEA:23708"/>
        <dbReference type="Rhea" id="RHEA-COMP:9602"/>
        <dbReference type="Rhea" id="RHEA-COMP:9603"/>
        <dbReference type="ChEBI" id="CHEBI:15378"/>
        <dbReference type="ChEBI" id="CHEBI:58405"/>
        <dbReference type="ChEBI" id="CHEBI:60033"/>
        <dbReference type="ChEBI" id="CHEBI:78435"/>
        <dbReference type="EC" id="2.4.99.28"/>
    </reaction>
</comment>
<keyword evidence="13 20" id="KW-1133">Transmembrane helix</keyword>
<dbReference type="Pfam" id="PF00905">
    <property type="entry name" value="Transpeptidase"/>
    <property type="match status" value="1"/>
</dbReference>
<evidence type="ECO:0000256" key="3">
    <source>
        <dbReference type="ARBA" id="ARBA00007090"/>
    </source>
</evidence>
<evidence type="ECO:0000256" key="5">
    <source>
        <dbReference type="ARBA" id="ARBA00022645"/>
    </source>
</evidence>
<keyword evidence="16" id="KW-0961">Cell wall biogenesis/degradation</keyword>
<dbReference type="EMBL" id="CP002959">
    <property type="protein sequence ID" value="AFM13557.1"/>
    <property type="molecule type" value="Genomic_DNA"/>
</dbReference>
<evidence type="ECO:0000313" key="24">
    <source>
        <dbReference type="Proteomes" id="UP000006048"/>
    </source>
</evidence>
<dbReference type="NCBIfam" id="TIGR02074">
    <property type="entry name" value="PBP_1a_fam"/>
    <property type="match status" value="1"/>
</dbReference>
<keyword evidence="5" id="KW-0121">Carboxypeptidase</keyword>
<dbReference type="GO" id="GO:0009252">
    <property type="term" value="P:peptidoglycan biosynthetic process"/>
    <property type="evidence" value="ECO:0007669"/>
    <property type="project" value="UniProtKB-KW"/>
</dbReference>
<dbReference type="AlphaFoldDB" id="I4B8F0"/>
<gene>
    <name evidence="23" type="ordered locus">Turpa_2918</name>
</gene>
<evidence type="ECO:0000256" key="4">
    <source>
        <dbReference type="ARBA" id="ARBA00007739"/>
    </source>
</evidence>
<evidence type="ECO:0000256" key="17">
    <source>
        <dbReference type="ARBA" id="ARBA00044770"/>
    </source>
</evidence>
<reference evidence="23 24" key="1">
    <citation type="submission" date="2012-06" db="EMBL/GenBank/DDBJ databases">
        <title>The complete chromosome of genome of Turneriella parva DSM 21527.</title>
        <authorList>
            <consortium name="US DOE Joint Genome Institute (JGI-PGF)"/>
            <person name="Lucas S."/>
            <person name="Han J."/>
            <person name="Lapidus A."/>
            <person name="Bruce D."/>
            <person name="Goodwin L."/>
            <person name="Pitluck S."/>
            <person name="Peters L."/>
            <person name="Kyrpides N."/>
            <person name="Mavromatis K."/>
            <person name="Ivanova N."/>
            <person name="Mikhailova N."/>
            <person name="Chertkov O."/>
            <person name="Detter J.C."/>
            <person name="Tapia R."/>
            <person name="Han C."/>
            <person name="Land M."/>
            <person name="Hauser L."/>
            <person name="Markowitz V."/>
            <person name="Cheng J.-F."/>
            <person name="Hugenholtz P."/>
            <person name="Woyke T."/>
            <person name="Wu D."/>
            <person name="Gronow S."/>
            <person name="Wellnitz S."/>
            <person name="Brambilla E."/>
            <person name="Klenk H.-P."/>
            <person name="Eisen J.A."/>
        </authorList>
    </citation>
    <scope>NUCLEOTIDE SEQUENCE [LARGE SCALE GENOMIC DNA]</scope>
    <source>
        <strain evidence="24">ATCC BAA-1111 / DSM 21527 / NCTC 11395 / H</strain>
    </source>
</reference>
<accession>I4B8F0</accession>
<protein>
    <recommendedName>
        <fullName evidence="17">peptidoglycan glycosyltransferase</fullName>
        <ecNumber evidence="17">2.4.99.28</ecNumber>
    </recommendedName>
</protein>
<keyword evidence="7" id="KW-0328">Glycosyltransferase</keyword>
<dbReference type="RefSeq" id="WP_014804059.1">
    <property type="nucleotide sequence ID" value="NC_018020.1"/>
</dbReference>
<feature type="transmembrane region" description="Helical" evidence="20">
    <location>
        <begin position="31"/>
        <end position="53"/>
    </location>
</feature>
<organism evidence="23 24">
    <name type="scientific">Turneriella parva (strain ATCC BAA-1111 / DSM 21527 / NCTC 11395 / H)</name>
    <name type="common">Leptospira parva</name>
    <dbReference type="NCBI Taxonomy" id="869212"/>
    <lineage>
        <taxon>Bacteria</taxon>
        <taxon>Pseudomonadati</taxon>
        <taxon>Spirochaetota</taxon>
        <taxon>Spirochaetia</taxon>
        <taxon>Leptospirales</taxon>
        <taxon>Leptospiraceae</taxon>
        <taxon>Turneriella</taxon>
    </lineage>
</organism>
<comment type="subcellular location">
    <subcellularLocation>
        <location evidence="1">Membrane</location>
    </subcellularLocation>
</comment>
<dbReference type="GO" id="GO:0008658">
    <property type="term" value="F:penicillin binding"/>
    <property type="evidence" value="ECO:0007669"/>
    <property type="project" value="InterPro"/>
</dbReference>
<evidence type="ECO:0000256" key="7">
    <source>
        <dbReference type="ARBA" id="ARBA00022676"/>
    </source>
</evidence>
<comment type="pathway">
    <text evidence="19">Glycan biosynthesis.</text>
</comment>
<evidence type="ECO:0000256" key="2">
    <source>
        <dbReference type="ARBA" id="ARBA00004752"/>
    </source>
</evidence>
<evidence type="ECO:0000256" key="12">
    <source>
        <dbReference type="ARBA" id="ARBA00022984"/>
    </source>
</evidence>
<dbReference type="HOGENOM" id="CLU_006354_2_4_12"/>
<evidence type="ECO:0000256" key="10">
    <source>
        <dbReference type="ARBA" id="ARBA00022801"/>
    </source>
</evidence>
<comment type="pathway">
    <text evidence="2">Cell wall biogenesis; peptidoglycan biosynthesis.</text>
</comment>
<feature type="domain" description="Penicillin-binding protein transpeptidase" evidence="21">
    <location>
        <begin position="437"/>
        <end position="706"/>
    </location>
</feature>
<name>I4B8F0_TURPD</name>
<evidence type="ECO:0000256" key="14">
    <source>
        <dbReference type="ARBA" id="ARBA00023136"/>
    </source>
</evidence>
<dbReference type="OrthoDB" id="343702at2"/>
<keyword evidence="6" id="KW-0645">Protease</keyword>